<keyword evidence="3 4" id="KW-0865">Zymogen</keyword>
<feature type="propeptide" id="PRO_5044912076" evidence="4">
    <location>
        <begin position="1"/>
        <end position="12"/>
    </location>
</feature>
<dbReference type="NCBIfam" id="TIGR01441">
    <property type="entry name" value="GPR"/>
    <property type="match status" value="1"/>
</dbReference>
<feature type="chain" id="PRO_5044912075" description="Germination protease" evidence="4">
    <location>
        <begin position="13"/>
        <end position="303"/>
    </location>
</feature>
<dbReference type="RefSeq" id="WP_186840467.1">
    <property type="nucleotide sequence ID" value="NZ_JACOOZ010000006.1"/>
</dbReference>
<keyword evidence="2 4" id="KW-0378">Hydrolase</keyword>
<dbReference type="EMBL" id="JACOOZ010000006">
    <property type="protein sequence ID" value="MBC5668211.1"/>
    <property type="molecule type" value="Genomic_DNA"/>
</dbReference>
<reference evidence="5 6" key="1">
    <citation type="submission" date="2020-08" db="EMBL/GenBank/DDBJ databases">
        <title>Genome public.</title>
        <authorList>
            <person name="Liu C."/>
            <person name="Sun Q."/>
        </authorList>
    </citation>
    <scope>NUCLEOTIDE SEQUENCE [LARGE SCALE GENOMIC DNA]</scope>
    <source>
        <strain evidence="5 6">BX4</strain>
    </source>
</reference>
<comment type="subunit">
    <text evidence="4">Homotetramer.</text>
</comment>
<comment type="caution">
    <text evidence="5">The sequence shown here is derived from an EMBL/GenBank/DDBJ whole genome shotgun (WGS) entry which is preliminary data.</text>
</comment>
<sequence length="303" mass="33877">MSFLENNNIYTDLALEERERFKENVEIEGVKINKKYDENMHMTTTVVDIFNEKGAGEMGKPEGCYVTMETKLLKDNDDDFRKKIAEELTDNLVTIMEKQRPESVLIVGLGNLYATPDALGPKTVEKIEIGKGVYCVSPGVLSQTGMETFSIIKGIINEVNPDLVIAIDSLAARNVRRITTTIQITDTGITPGSGIGNHRKGINQESLNRKVIAIGVPMVVSGATIVNDTMENLIKILSSVKNNSVVKLFEDYTEQEKYQLFEELLSEETEQMFVTPKDVDEIVENLSTTIAHGLNKYCRELFN</sequence>
<organism evidence="5 6">
    <name type="scientific">Eubacterium segne</name>
    <dbReference type="NCBI Taxonomy" id="2763045"/>
    <lineage>
        <taxon>Bacteria</taxon>
        <taxon>Bacillati</taxon>
        <taxon>Bacillota</taxon>
        <taxon>Clostridia</taxon>
        <taxon>Eubacteriales</taxon>
        <taxon>Eubacteriaceae</taxon>
        <taxon>Eubacterium</taxon>
    </lineage>
</organism>
<evidence type="ECO:0000256" key="1">
    <source>
        <dbReference type="ARBA" id="ARBA00022670"/>
    </source>
</evidence>
<dbReference type="GO" id="GO:0016787">
    <property type="term" value="F:hydrolase activity"/>
    <property type="evidence" value="ECO:0007669"/>
    <property type="project" value="UniProtKB-KW"/>
</dbReference>
<keyword evidence="6" id="KW-1185">Reference proteome</keyword>
<comment type="function">
    <text evidence="4">Initiates the rapid degradation of small, acid-soluble proteins during spore germination.</text>
</comment>
<dbReference type="HAMAP" id="MF_00626">
    <property type="entry name" value="Germination_prot"/>
    <property type="match status" value="1"/>
</dbReference>
<evidence type="ECO:0000256" key="3">
    <source>
        <dbReference type="ARBA" id="ARBA00023145"/>
    </source>
</evidence>
<gene>
    <name evidence="4" type="primary">gpr</name>
    <name evidence="5" type="ORF">H8S00_09470</name>
</gene>
<accession>A0ABR7F3Q4</accession>
<comment type="catalytic activity">
    <reaction evidence="4">
        <text>Endopeptidase action with P4 Glu or Asp, P1 preferably Glu &gt; Asp, P1' hydrophobic and P2' Ala.</text>
        <dbReference type="EC" id="3.4.24.78"/>
    </reaction>
</comment>
<comment type="PTM">
    <text evidence="4">Autoproteolytically processed. The inactive tetrameric zymogen termed p46 autoprocesses to a smaller form termed p41, which is active only during spore germination.</text>
</comment>
<dbReference type="Proteomes" id="UP000597877">
    <property type="component" value="Unassembled WGS sequence"/>
</dbReference>
<dbReference type="SUPFAM" id="SSF53163">
    <property type="entry name" value="HybD-like"/>
    <property type="match status" value="1"/>
</dbReference>
<dbReference type="Gene3D" id="3.40.50.1450">
    <property type="entry name" value="HybD-like"/>
    <property type="match status" value="1"/>
</dbReference>
<evidence type="ECO:0000313" key="6">
    <source>
        <dbReference type="Proteomes" id="UP000597877"/>
    </source>
</evidence>
<protein>
    <recommendedName>
        <fullName evidence="4">Germination protease</fullName>
        <ecNumber evidence="4">3.4.24.78</ecNumber>
    </recommendedName>
    <alternativeName>
        <fullName evidence="4">GPR endopeptidase</fullName>
    </alternativeName>
    <alternativeName>
        <fullName evidence="4">Germination proteinase</fullName>
    </alternativeName>
    <alternativeName>
        <fullName evidence="4">Spore protease</fullName>
    </alternativeName>
</protein>
<comment type="similarity">
    <text evidence="4">Belongs to the peptidase A25 family.</text>
</comment>
<dbReference type="Pfam" id="PF03418">
    <property type="entry name" value="Peptidase_A25"/>
    <property type="match status" value="2"/>
</dbReference>
<proteinExistence type="inferred from homology"/>
<evidence type="ECO:0000313" key="5">
    <source>
        <dbReference type="EMBL" id="MBC5668211.1"/>
    </source>
</evidence>
<name>A0ABR7F3Q4_9FIRM</name>
<dbReference type="InterPro" id="IPR023430">
    <property type="entry name" value="Pept_HybD-like_dom_sf"/>
</dbReference>
<dbReference type="EC" id="3.4.24.78" evidence="4"/>
<dbReference type="InterPro" id="IPR005080">
    <property type="entry name" value="Peptidase_A25"/>
</dbReference>
<evidence type="ECO:0000256" key="4">
    <source>
        <dbReference type="HAMAP-Rule" id="MF_00626"/>
    </source>
</evidence>
<evidence type="ECO:0000256" key="2">
    <source>
        <dbReference type="ARBA" id="ARBA00022801"/>
    </source>
</evidence>
<keyword evidence="1 4" id="KW-0645">Protease</keyword>